<keyword evidence="2" id="KW-0012">Acyltransferase</keyword>
<dbReference type="OrthoDB" id="9799092at2"/>
<accession>A0A5B8C5K0</accession>
<dbReference type="PANTHER" id="PTHR43420">
    <property type="entry name" value="ACETYLTRANSFERASE"/>
    <property type="match status" value="1"/>
</dbReference>
<evidence type="ECO:0000313" key="5">
    <source>
        <dbReference type="Proteomes" id="UP000314616"/>
    </source>
</evidence>
<dbReference type="Pfam" id="PF00583">
    <property type="entry name" value="Acetyltransf_1"/>
    <property type="match status" value="1"/>
</dbReference>
<dbReference type="Gene3D" id="3.40.630.30">
    <property type="match status" value="1"/>
</dbReference>
<dbReference type="RefSeq" id="WP_139928205.1">
    <property type="nucleotide sequence ID" value="NZ_CP040915.1"/>
</dbReference>
<dbReference type="InterPro" id="IPR016181">
    <property type="entry name" value="Acyl_CoA_acyltransferase"/>
</dbReference>
<feature type="domain" description="N-acetyltransferase" evidence="3">
    <location>
        <begin position="183"/>
        <end position="344"/>
    </location>
</feature>
<dbReference type="InterPro" id="IPR000182">
    <property type="entry name" value="GNAT_dom"/>
</dbReference>
<dbReference type="SUPFAM" id="SSF55729">
    <property type="entry name" value="Acyl-CoA N-acyltransferases (Nat)"/>
    <property type="match status" value="1"/>
</dbReference>
<gene>
    <name evidence="4" type="ORF">FE374_08500</name>
</gene>
<evidence type="ECO:0000313" key="4">
    <source>
        <dbReference type="EMBL" id="QDC24651.1"/>
    </source>
</evidence>
<dbReference type="Proteomes" id="UP000314616">
    <property type="component" value="Chromosome"/>
</dbReference>
<proteinExistence type="predicted"/>
<dbReference type="AlphaFoldDB" id="A0A5B8C5K0"/>
<evidence type="ECO:0000256" key="2">
    <source>
        <dbReference type="ARBA" id="ARBA00023315"/>
    </source>
</evidence>
<reference evidence="4 5" key="1">
    <citation type="submission" date="2019-05" db="EMBL/GenBank/DDBJ databases">
        <title>Georgenia *** sp. nov., and Georgenia *** sp. nov., isolated from the intestinal contents of plateau pika (Ochotona curzoniae) in the Qinghai-Tibet plateau of China.</title>
        <authorList>
            <person name="Tian Z."/>
        </authorList>
    </citation>
    <scope>NUCLEOTIDE SEQUENCE [LARGE SCALE GENOMIC DNA]</scope>
    <source>
        <strain evidence="4 5">Z443</strain>
    </source>
</reference>
<evidence type="ECO:0000259" key="3">
    <source>
        <dbReference type="PROSITE" id="PS51186"/>
    </source>
</evidence>
<dbReference type="EMBL" id="CP040915">
    <property type="protein sequence ID" value="QDC24651.1"/>
    <property type="molecule type" value="Genomic_DNA"/>
</dbReference>
<protein>
    <submittedName>
        <fullName evidence="4">GNAT family N-acetyltransferase</fullName>
    </submittedName>
</protein>
<keyword evidence="1 4" id="KW-0808">Transferase</keyword>
<sequence>MPSDRLERPLAERLHVPDTAEVPTPHLGLSWRRLDGTDVSAVLGLLERCAAVDRAMMRLCPVEIAARLGGATGMVTDSLGGFAPDGELRAMAMVYLPPHDTAMLRAFVTATIDPEWRGRGIGRALLDWQDARARQLLAEDGRDLPARIGAYVGEHLADRRKLYVAGGFSSKRVYQEMRRPVSRPVPEVTLPAGHRLVDWSRELDDAVRQTHNQAYAEHWGAQPFDPESWSVVHPELAPAWSKVVLAPGADGHEVVAFAMTSRHEHSWRQLGFSEGYTEQIGVRRDHRGKGLARALLAEVIRALAADGIESSALAVDTVTEGTHRFYEELGYQRQGAQILYTIEI</sequence>
<dbReference type="InterPro" id="IPR050680">
    <property type="entry name" value="YpeA/RimI_acetyltransf"/>
</dbReference>
<dbReference type="GO" id="GO:0016747">
    <property type="term" value="F:acyltransferase activity, transferring groups other than amino-acyl groups"/>
    <property type="evidence" value="ECO:0007669"/>
    <property type="project" value="InterPro"/>
</dbReference>
<dbReference type="KEGG" id="gyu:FE374_08500"/>
<name>A0A5B8C5K0_9MICO</name>
<dbReference type="CDD" id="cd04301">
    <property type="entry name" value="NAT_SF"/>
    <property type="match status" value="2"/>
</dbReference>
<evidence type="ECO:0000256" key="1">
    <source>
        <dbReference type="ARBA" id="ARBA00022679"/>
    </source>
</evidence>
<feature type="domain" description="N-acetyltransferase" evidence="3">
    <location>
        <begin position="29"/>
        <end position="186"/>
    </location>
</feature>
<dbReference type="PROSITE" id="PS51186">
    <property type="entry name" value="GNAT"/>
    <property type="match status" value="2"/>
</dbReference>
<organism evidence="4 5">
    <name type="scientific">Georgenia yuyongxinii</name>
    <dbReference type="NCBI Taxonomy" id="2589797"/>
    <lineage>
        <taxon>Bacteria</taxon>
        <taxon>Bacillati</taxon>
        <taxon>Actinomycetota</taxon>
        <taxon>Actinomycetes</taxon>
        <taxon>Micrococcales</taxon>
        <taxon>Bogoriellaceae</taxon>
        <taxon>Georgenia</taxon>
    </lineage>
</organism>